<comment type="caution">
    <text evidence="2">The sequence shown here is derived from an EMBL/GenBank/DDBJ whole genome shotgun (WGS) entry which is preliminary data.</text>
</comment>
<evidence type="ECO:0000256" key="1">
    <source>
        <dbReference type="SAM" id="SignalP"/>
    </source>
</evidence>
<gene>
    <name evidence="2" type="ORF">VNO77_26689</name>
</gene>
<name>A0AAN9Q6I2_CANGL</name>
<feature type="chain" id="PRO_5042908253" evidence="1">
    <location>
        <begin position="21"/>
        <end position="182"/>
    </location>
</feature>
<keyword evidence="1" id="KW-0732">Signal</keyword>
<dbReference type="AlphaFoldDB" id="A0AAN9Q6I2"/>
<evidence type="ECO:0000313" key="3">
    <source>
        <dbReference type="Proteomes" id="UP001367508"/>
    </source>
</evidence>
<protein>
    <submittedName>
        <fullName evidence="2">Uncharacterized protein</fullName>
    </submittedName>
</protein>
<sequence length="182" mass="20097">MSPVMIVGSMLGHTLGYALAKYWMNQPQNWLRAGNDTGSRRACRNHDLYQNPLKIDAVIFSWKYSAPEAMVLRVVRGLVIGERLWDFNLGLGMSSRELQDKVPIYSSCNQADLVPVPAGRSPGPWKAELSSAVLSPNNSDLFCHEVNSIGYPKTSGGKRQSLASHDSSILWCQQSKPMLSSS</sequence>
<dbReference type="EMBL" id="JAYMYQ010000006">
    <property type="protein sequence ID" value="KAK7323224.1"/>
    <property type="molecule type" value="Genomic_DNA"/>
</dbReference>
<proteinExistence type="predicted"/>
<accession>A0AAN9Q6I2</accession>
<feature type="signal peptide" evidence="1">
    <location>
        <begin position="1"/>
        <end position="20"/>
    </location>
</feature>
<reference evidence="2 3" key="1">
    <citation type="submission" date="2024-01" db="EMBL/GenBank/DDBJ databases">
        <title>The genomes of 5 underutilized Papilionoideae crops provide insights into root nodulation and disease resistanc.</title>
        <authorList>
            <person name="Jiang F."/>
        </authorList>
    </citation>
    <scope>NUCLEOTIDE SEQUENCE [LARGE SCALE GENOMIC DNA]</scope>
    <source>
        <strain evidence="2">LVBAO_FW01</strain>
        <tissue evidence="2">Leaves</tissue>
    </source>
</reference>
<evidence type="ECO:0000313" key="2">
    <source>
        <dbReference type="EMBL" id="KAK7323224.1"/>
    </source>
</evidence>
<organism evidence="2 3">
    <name type="scientific">Canavalia gladiata</name>
    <name type="common">Sword bean</name>
    <name type="synonym">Dolichos gladiatus</name>
    <dbReference type="NCBI Taxonomy" id="3824"/>
    <lineage>
        <taxon>Eukaryota</taxon>
        <taxon>Viridiplantae</taxon>
        <taxon>Streptophyta</taxon>
        <taxon>Embryophyta</taxon>
        <taxon>Tracheophyta</taxon>
        <taxon>Spermatophyta</taxon>
        <taxon>Magnoliopsida</taxon>
        <taxon>eudicotyledons</taxon>
        <taxon>Gunneridae</taxon>
        <taxon>Pentapetalae</taxon>
        <taxon>rosids</taxon>
        <taxon>fabids</taxon>
        <taxon>Fabales</taxon>
        <taxon>Fabaceae</taxon>
        <taxon>Papilionoideae</taxon>
        <taxon>50 kb inversion clade</taxon>
        <taxon>NPAAA clade</taxon>
        <taxon>indigoferoid/millettioid clade</taxon>
        <taxon>Phaseoleae</taxon>
        <taxon>Canavalia</taxon>
    </lineage>
</organism>
<keyword evidence="3" id="KW-1185">Reference proteome</keyword>
<dbReference type="Proteomes" id="UP001367508">
    <property type="component" value="Unassembled WGS sequence"/>
</dbReference>